<evidence type="ECO:0000313" key="1">
    <source>
        <dbReference type="EMBL" id="MDS0259051.1"/>
    </source>
</evidence>
<name>A0ABU2FB51_9EURY</name>
<gene>
    <name evidence="1" type="ORF">NDI56_06560</name>
</gene>
<dbReference type="Pfam" id="PF20127">
    <property type="entry name" value="DUF6517"/>
    <property type="match status" value="1"/>
</dbReference>
<dbReference type="PROSITE" id="PS51257">
    <property type="entry name" value="PROKAR_LIPOPROTEIN"/>
    <property type="match status" value="1"/>
</dbReference>
<dbReference type="InterPro" id="IPR045396">
    <property type="entry name" value="DUF6517"/>
</dbReference>
<reference evidence="1 2" key="1">
    <citation type="submission" date="2022-06" db="EMBL/GenBank/DDBJ databases">
        <title>Haloarcula sp. a new haloarchaeum isolate from saline soil.</title>
        <authorList>
            <person name="Strakova D."/>
            <person name="Galisteo C."/>
            <person name="Sanchez-Porro C."/>
            <person name="Ventosa A."/>
        </authorList>
    </citation>
    <scope>NUCLEOTIDE SEQUENCE [LARGE SCALE GENOMIC DNA]</scope>
    <source>
        <strain evidence="1 2">S1CR25-12</strain>
    </source>
</reference>
<comment type="caution">
    <text evidence="1">The sequence shown here is derived from an EMBL/GenBank/DDBJ whole genome shotgun (WGS) entry which is preliminary data.</text>
</comment>
<organism evidence="1 2">
    <name type="scientific">Haloarcula saliterrae</name>
    <dbReference type="NCBI Taxonomy" id="2950534"/>
    <lineage>
        <taxon>Archaea</taxon>
        <taxon>Methanobacteriati</taxon>
        <taxon>Methanobacteriota</taxon>
        <taxon>Stenosarchaea group</taxon>
        <taxon>Halobacteria</taxon>
        <taxon>Halobacteriales</taxon>
        <taxon>Haloarculaceae</taxon>
        <taxon>Haloarcula</taxon>
    </lineage>
</organism>
<dbReference type="Proteomes" id="UP001259659">
    <property type="component" value="Unassembled WGS sequence"/>
</dbReference>
<keyword evidence="2" id="KW-1185">Reference proteome</keyword>
<proteinExistence type="predicted"/>
<sequence length="210" mass="22492">MRKNRVSAVLAVGLVVLLSGCLGALFGTGATFVASEATVADHESAGFEQNKTTWINETRTYEAAGQEREVTVSSIANVYFNESVSDGTPRAAFAVVSTPTVTVAGEPRNPVGEWSDEKIIRQFSGELNEYGEIENLTEAGSENETMLGTDTPVTRFNATVDEGDNETRQVAIRVTTVEHEGDYVLAFGVYDSEDAASAAAVGDLFTRVEH</sequence>
<protein>
    <submittedName>
        <fullName evidence="1">DUF6517 family protein</fullName>
    </submittedName>
</protein>
<dbReference type="EMBL" id="JAMQON010000001">
    <property type="protein sequence ID" value="MDS0259051.1"/>
    <property type="molecule type" value="Genomic_DNA"/>
</dbReference>
<accession>A0ABU2FB51</accession>
<evidence type="ECO:0000313" key="2">
    <source>
        <dbReference type="Proteomes" id="UP001259659"/>
    </source>
</evidence>